<keyword evidence="5" id="KW-1185">Reference proteome</keyword>
<dbReference type="RefSeq" id="WP_160767478.1">
    <property type="nucleotide sequence ID" value="NZ_JAUSWK010000003.1"/>
</dbReference>
<dbReference type="Proteomes" id="UP000439914">
    <property type="component" value="Unassembled WGS sequence"/>
</dbReference>
<accession>A0A6I4UBZ9</accession>
<sequence>MGQPEDPPLWQRLGWMAAIWLASVAVLGTVAFLIRTWLKS</sequence>
<reference evidence="2 5" key="2">
    <citation type="submission" date="2023-07" db="EMBL/GenBank/DDBJ databases">
        <title>Genomic Encyclopedia of Type Strains, Phase IV (KMG-IV): sequencing the most valuable type-strain genomes for metagenomic binning, comparative biology and taxonomic classification.</title>
        <authorList>
            <person name="Goeker M."/>
        </authorList>
    </citation>
    <scope>NUCLEOTIDE SEQUENCE [LARGE SCALE GENOMIC DNA]</scope>
    <source>
        <strain evidence="2 5">DSM 14432</strain>
    </source>
</reference>
<keyword evidence="1" id="KW-0472">Membrane</keyword>
<evidence type="ECO:0000313" key="2">
    <source>
        <dbReference type="EMBL" id="MDQ0566946.1"/>
    </source>
</evidence>
<evidence type="ECO:0000313" key="4">
    <source>
        <dbReference type="Proteomes" id="UP000439914"/>
    </source>
</evidence>
<evidence type="ECO:0000313" key="5">
    <source>
        <dbReference type="Proteomes" id="UP001238601"/>
    </source>
</evidence>
<evidence type="ECO:0000313" key="3">
    <source>
        <dbReference type="EMBL" id="MXP36711.1"/>
    </source>
</evidence>
<gene>
    <name evidence="3" type="ORF">GRI55_13195</name>
    <name evidence="2" type="ORF">QOZ97_002493</name>
</gene>
<dbReference type="Pfam" id="PF10617">
    <property type="entry name" value="DUF2474"/>
    <property type="match status" value="1"/>
</dbReference>
<organism evidence="3 4">
    <name type="scientific">Qipengyuania citrea</name>
    <dbReference type="NCBI Taxonomy" id="225971"/>
    <lineage>
        <taxon>Bacteria</taxon>
        <taxon>Pseudomonadati</taxon>
        <taxon>Pseudomonadota</taxon>
        <taxon>Alphaproteobacteria</taxon>
        <taxon>Sphingomonadales</taxon>
        <taxon>Erythrobacteraceae</taxon>
        <taxon>Qipengyuania</taxon>
    </lineage>
</organism>
<dbReference type="GeneID" id="93687312"/>
<dbReference type="AlphaFoldDB" id="A0A6I4UBZ9"/>
<reference evidence="3 4" key="1">
    <citation type="submission" date="2019-12" db="EMBL/GenBank/DDBJ databases">
        <title>Genomic-based taxomic classification of the family Erythrobacteraceae.</title>
        <authorList>
            <person name="Xu L."/>
        </authorList>
    </citation>
    <scope>NUCLEOTIDE SEQUENCE [LARGE SCALE GENOMIC DNA]</scope>
    <source>
        <strain evidence="3 4">CGMCC 1.8703</strain>
    </source>
</reference>
<dbReference type="EMBL" id="WTYG01000004">
    <property type="protein sequence ID" value="MXP36711.1"/>
    <property type="molecule type" value="Genomic_DNA"/>
</dbReference>
<protein>
    <submittedName>
        <fullName evidence="3">DUF2474 family protein</fullName>
    </submittedName>
</protein>
<dbReference type="EMBL" id="JAUSWK010000003">
    <property type="protein sequence ID" value="MDQ0566946.1"/>
    <property type="molecule type" value="Genomic_DNA"/>
</dbReference>
<feature type="transmembrane region" description="Helical" evidence="1">
    <location>
        <begin position="12"/>
        <end position="34"/>
    </location>
</feature>
<keyword evidence="1" id="KW-0812">Transmembrane</keyword>
<comment type="caution">
    <text evidence="3">The sequence shown here is derived from an EMBL/GenBank/DDBJ whole genome shotgun (WGS) entry which is preliminary data.</text>
</comment>
<keyword evidence="1" id="KW-1133">Transmembrane helix</keyword>
<evidence type="ECO:0000256" key="1">
    <source>
        <dbReference type="SAM" id="Phobius"/>
    </source>
</evidence>
<dbReference type="InterPro" id="IPR018895">
    <property type="entry name" value="DUF2474"/>
</dbReference>
<dbReference type="Proteomes" id="UP001238601">
    <property type="component" value="Unassembled WGS sequence"/>
</dbReference>
<proteinExistence type="predicted"/>
<name>A0A6I4UBZ9_9SPHN</name>